<gene>
    <name evidence="1" type="ordered locus">Nther_0683</name>
</gene>
<sequence>MANLTSRDRDVLKDLHHFRGLFSEAVKKRHFKNKNYAFERLSDLYNARYLNKERYYIATETSARKMGTLYYLTEKGADAIDASFYRVSANKGYLKKQYILSKIYEKYDIQKLDSPVTSFIYQDKQFYIVANLEGAASLQELIKKMQKNTQRKHFIITKRLPESMPDLEADVQVIIWNDNEELIAKIDYILDS</sequence>
<dbReference type="AlphaFoldDB" id="B2A782"/>
<dbReference type="STRING" id="457570.Nther_0683"/>
<keyword evidence="2" id="KW-1185">Reference proteome</keyword>
<proteinExistence type="predicted"/>
<name>B2A782_NATTJ</name>
<evidence type="ECO:0000313" key="1">
    <source>
        <dbReference type="EMBL" id="ACB84276.1"/>
    </source>
</evidence>
<protein>
    <submittedName>
        <fullName evidence="1">Uncharacterized protein</fullName>
    </submittedName>
</protein>
<dbReference type="OrthoDB" id="2467806at2"/>
<accession>B2A782</accession>
<evidence type="ECO:0000313" key="2">
    <source>
        <dbReference type="Proteomes" id="UP000001683"/>
    </source>
</evidence>
<dbReference type="Proteomes" id="UP000001683">
    <property type="component" value="Chromosome"/>
</dbReference>
<organism evidence="1 2">
    <name type="scientific">Natranaerobius thermophilus (strain ATCC BAA-1301 / DSM 18059 / JW/NM-WN-LF)</name>
    <dbReference type="NCBI Taxonomy" id="457570"/>
    <lineage>
        <taxon>Bacteria</taxon>
        <taxon>Bacillati</taxon>
        <taxon>Bacillota</taxon>
        <taxon>Clostridia</taxon>
        <taxon>Natranaerobiales</taxon>
        <taxon>Natranaerobiaceae</taxon>
        <taxon>Natranaerobius</taxon>
    </lineage>
</organism>
<dbReference type="HOGENOM" id="CLU_1413849_0_0_9"/>
<reference evidence="1 2" key="1">
    <citation type="submission" date="2008-04" db="EMBL/GenBank/DDBJ databases">
        <title>Complete sequence of chromosome of Natranaerobius thermophilus JW/NM-WN-LF.</title>
        <authorList>
            <consortium name="US DOE Joint Genome Institute"/>
            <person name="Copeland A."/>
            <person name="Lucas S."/>
            <person name="Lapidus A."/>
            <person name="Glavina del Rio T."/>
            <person name="Dalin E."/>
            <person name="Tice H."/>
            <person name="Bruce D."/>
            <person name="Goodwin L."/>
            <person name="Pitluck S."/>
            <person name="Chertkov O."/>
            <person name="Brettin T."/>
            <person name="Detter J.C."/>
            <person name="Han C."/>
            <person name="Kuske C.R."/>
            <person name="Schmutz J."/>
            <person name="Larimer F."/>
            <person name="Land M."/>
            <person name="Hauser L."/>
            <person name="Kyrpides N."/>
            <person name="Lykidis A."/>
            <person name="Mesbah N.M."/>
            <person name="Wiegel J."/>
        </authorList>
    </citation>
    <scope>NUCLEOTIDE SEQUENCE [LARGE SCALE GENOMIC DNA]</scope>
    <source>
        <strain evidence="2">ATCC BAA-1301 / DSM 18059 / JW/NM-WN-LF</strain>
    </source>
</reference>
<reference evidence="1 2" key="2">
    <citation type="journal article" date="2011" name="J. Bacteriol.">
        <title>Complete genome sequence of the anaerobic, halophilic alkalithermophile Natranaerobius thermophilus JW/NM-WN-LF.</title>
        <authorList>
            <person name="Zhao B."/>
            <person name="Mesbah N.M."/>
            <person name="Dalin E."/>
            <person name="Goodwin L."/>
            <person name="Nolan M."/>
            <person name="Pitluck S."/>
            <person name="Chertkov O."/>
            <person name="Brettin T.S."/>
            <person name="Han J."/>
            <person name="Larimer F.W."/>
            <person name="Land M.L."/>
            <person name="Hauser L."/>
            <person name="Kyrpides N."/>
            <person name="Wiegel J."/>
        </authorList>
    </citation>
    <scope>NUCLEOTIDE SEQUENCE [LARGE SCALE GENOMIC DNA]</scope>
    <source>
        <strain evidence="2">ATCC BAA-1301 / DSM 18059 / JW/NM-WN-LF</strain>
    </source>
</reference>
<dbReference type="KEGG" id="nth:Nther_0683"/>
<dbReference type="InParanoid" id="B2A782"/>
<dbReference type="RefSeq" id="WP_012447160.1">
    <property type="nucleotide sequence ID" value="NC_010718.1"/>
</dbReference>
<dbReference type="EMBL" id="CP001034">
    <property type="protein sequence ID" value="ACB84276.1"/>
    <property type="molecule type" value="Genomic_DNA"/>
</dbReference>